<name>A0AAV5DU99_ELECO</name>
<reference evidence="17" key="2">
    <citation type="submission" date="2021-12" db="EMBL/GenBank/DDBJ databases">
        <title>Resequencing data analysis of finger millet.</title>
        <authorList>
            <person name="Hatakeyama M."/>
            <person name="Aluri S."/>
            <person name="Balachadran M.T."/>
            <person name="Sivarajan S.R."/>
            <person name="Poveda L."/>
            <person name="Shimizu-Inatsugi R."/>
            <person name="Schlapbach R."/>
            <person name="Sreeman S.M."/>
            <person name="Shimizu K.K."/>
        </authorList>
    </citation>
    <scope>NUCLEOTIDE SEQUENCE</scope>
</reference>
<dbReference type="Pfam" id="PF12861">
    <property type="entry name" value="zf-ANAPC11"/>
    <property type="match status" value="1"/>
</dbReference>
<dbReference type="InterPro" id="IPR024991">
    <property type="entry name" value="RING-H2_APC11"/>
</dbReference>
<evidence type="ECO:0000256" key="15">
    <source>
        <dbReference type="SAM" id="Phobius"/>
    </source>
</evidence>
<gene>
    <name evidence="17" type="primary">gb00901</name>
    <name evidence="17" type="ORF">PR202_gb00901</name>
</gene>
<dbReference type="GO" id="GO:0097602">
    <property type="term" value="F:cullin family protein binding"/>
    <property type="evidence" value="ECO:0007669"/>
    <property type="project" value="InterPro"/>
</dbReference>
<dbReference type="GO" id="GO:0061630">
    <property type="term" value="F:ubiquitin protein ligase activity"/>
    <property type="evidence" value="ECO:0007669"/>
    <property type="project" value="InterPro"/>
</dbReference>
<keyword evidence="18" id="KW-1185">Reference proteome</keyword>
<dbReference type="GO" id="GO:0070860">
    <property type="term" value="C:RNA polymerase I core factor complex"/>
    <property type="evidence" value="ECO:0007669"/>
    <property type="project" value="InterPro"/>
</dbReference>
<dbReference type="EMBL" id="BQKI01000071">
    <property type="protein sequence ID" value="GJN14118.1"/>
    <property type="molecule type" value="Genomic_DNA"/>
</dbReference>
<keyword evidence="12" id="KW-0539">Nucleus</keyword>
<organism evidence="17 18">
    <name type="scientific">Eleusine coracana subsp. coracana</name>
    <dbReference type="NCBI Taxonomy" id="191504"/>
    <lineage>
        <taxon>Eukaryota</taxon>
        <taxon>Viridiplantae</taxon>
        <taxon>Streptophyta</taxon>
        <taxon>Embryophyta</taxon>
        <taxon>Tracheophyta</taxon>
        <taxon>Spermatophyta</taxon>
        <taxon>Magnoliopsida</taxon>
        <taxon>Liliopsida</taxon>
        <taxon>Poales</taxon>
        <taxon>Poaceae</taxon>
        <taxon>PACMAD clade</taxon>
        <taxon>Chloridoideae</taxon>
        <taxon>Cynodonteae</taxon>
        <taxon>Eleusininae</taxon>
        <taxon>Eleusine</taxon>
    </lineage>
</organism>
<keyword evidence="7" id="KW-0131">Cell cycle</keyword>
<dbReference type="InterPro" id="IPR048540">
    <property type="entry name" value="Rrn7_cyclin_N"/>
</dbReference>
<evidence type="ECO:0000256" key="8">
    <source>
        <dbReference type="ARBA" id="ARBA00022833"/>
    </source>
</evidence>
<dbReference type="SMART" id="SM00744">
    <property type="entry name" value="RINGv"/>
    <property type="match status" value="1"/>
</dbReference>
<sequence>MDYNPGGASPDHIGDGTLHLVCECGYADDYSPDDADSGFFSCRQCSALHPIQATAADPHDFHAMGSISVRRVATQPTMTPKLRTPAPNMAHHTPYLTPHTPYMTPHAAAAAPAFDDFDEPSEPRDFALDPEDLGPRIRWRYVRGLQVILQRQLEVLVERFRVGALICGVSGTIWMRWVAASEVFDEMWARQVLADHEAVERRMRSGGGGDKKSDEVKEEWEDEILTRGRDRRRVEFSFLRSLRMKLPVYSTLAVSFLSCHVAREAVLPTDIYKWSMEGKIPYMAAFTEVDKLLGRSMQECPLDARQLFRPVRVIGAWQLETAAGSIAARIGLRLPSVNFYAIALRCLKDLSLPSDRIISHACRIYEWVMPSELWLSANPARIPTREICEEERNTGGTDSGANSDPGGSNNEEEFSIRELLCPIAASYDKINVGHDYSNDLQSFLKYCKDIVFSGITLSAEEEHLIEIFSDLYKGREEKHPTEEVKPQCHFEEVTISNGMNKRFRDGTFVEASSFSTSQSHDAFSARILRHQSTAAAWRDVSASPSTPSAADVSDMLPGPPIQPPPPPLPVLVELSSVPSPSLSGPQSLSIGSSLAIVVIVVIATAIVTICIVLLRRGCRRRRLSCSSLSPRCSFSQMASLSSAESGVQSCASAAVCASPRGRAGMPSARKEAGKALDSASVSRSAEWPVKGTELAAASSAVSVVGMSGVLVPSAPPLPEVERLILELLVLPAPETGKSRVCLICNSESPDVPLVLPLCSHVFHRSCILTWLRGTAWPCCPFCHESITIPRPDKTNFCSDKHDVESQMLVPATPGEELAGVVGESRGWLSSSLDRLSGSLMGCSSNRATAVVVPVCSRRTTGSWSPCSSSRLGNDPYFVEEQMGPSIQPCEVSEAPGGSGRWLRSSLAALSGSWIGFSRDHSDKMVLPVYSKPVTATMASSDHSSMDSRSRRWDVEAATPKPEKPSVYDNIKWFFQT</sequence>
<evidence type="ECO:0000313" key="18">
    <source>
        <dbReference type="Proteomes" id="UP001054889"/>
    </source>
</evidence>
<feature type="compositionally biased region" description="Polar residues" evidence="14">
    <location>
        <begin position="394"/>
        <end position="409"/>
    </location>
</feature>
<feature type="region of interest" description="Disordered" evidence="14">
    <location>
        <begin position="539"/>
        <end position="564"/>
    </location>
</feature>
<dbReference type="InterPro" id="IPR013083">
    <property type="entry name" value="Znf_RING/FYVE/PHD"/>
</dbReference>
<evidence type="ECO:0000256" key="13">
    <source>
        <dbReference type="PROSITE-ProRule" id="PRU00175"/>
    </source>
</evidence>
<dbReference type="GO" id="GO:0042790">
    <property type="term" value="P:nucleolar large rRNA transcription by RNA polymerase I"/>
    <property type="evidence" value="ECO:0007669"/>
    <property type="project" value="TreeGrafter"/>
</dbReference>
<evidence type="ECO:0000259" key="16">
    <source>
        <dbReference type="PROSITE" id="PS50089"/>
    </source>
</evidence>
<evidence type="ECO:0000256" key="5">
    <source>
        <dbReference type="ARBA" id="ARBA00022723"/>
    </source>
</evidence>
<evidence type="ECO:0000256" key="10">
    <source>
        <dbReference type="ARBA" id="ARBA00023125"/>
    </source>
</evidence>
<evidence type="ECO:0000256" key="6">
    <source>
        <dbReference type="ARBA" id="ARBA00022771"/>
    </source>
</evidence>
<keyword evidence="7" id="KW-0498">Mitosis</keyword>
<dbReference type="GO" id="GO:0005680">
    <property type="term" value="C:anaphase-promoting complex"/>
    <property type="evidence" value="ECO:0007669"/>
    <property type="project" value="InterPro"/>
</dbReference>
<dbReference type="GO" id="GO:0001164">
    <property type="term" value="F:RNA polymerase I core promoter sequence-specific DNA binding"/>
    <property type="evidence" value="ECO:0007669"/>
    <property type="project" value="InterPro"/>
</dbReference>
<keyword evidence="5" id="KW-0479">Metal-binding</keyword>
<comment type="subcellular location">
    <subcellularLocation>
        <location evidence="1">Nucleus</location>
        <location evidence="1">Nucleolus</location>
    </subcellularLocation>
</comment>
<keyword evidence="15" id="KW-0812">Transmembrane</keyword>
<proteinExistence type="inferred from homology"/>
<dbReference type="Proteomes" id="UP001054889">
    <property type="component" value="Unassembled WGS sequence"/>
</dbReference>
<dbReference type="SUPFAM" id="SSF57850">
    <property type="entry name" value="RING/U-box"/>
    <property type="match status" value="1"/>
</dbReference>
<comment type="similarity">
    <text evidence="2">Belongs to the RRN7/TAF1B family.</text>
</comment>
<evidence type="ECO:0000256" key="2">
    <source>
        <dbReference type="ARBA" id="ARBA00006899"/>
    </source>
</evidence>
<accession>A0AAV5DU99</accession>
<keyword evidence="9" id="KW-0805">Transcription regulation</keyword>
<evidence type="ECO:0000256" key="1">
    <source>
        <dbReference type="ARBA" id="ARBA00004604"/>
    </source>
</evidence>
<dbReference type="PANTHER" id="PTHR31576">
    <property type="entry name" value="TATA BOX-BINDING PROTEIN-ASSOCIATED FACTOR RNA POLYMERASE I SUBUNIT B"/>
    <property type="match status" value="1"/>
</dbReference>
<feature type="domain" description="RING-type" evidence="16">
    <location>
        <begin position="741"/>
        <end position="783"/>
    </location>
</feature>
<feature type="region of interest" description="Disordered" evidence="14">
    <location>
        <begin position="391"/>
        <end position="411"/>
    </location>
</feature>
<keyword evidence="4" id="KW-0132">Cell division</keyword>
<dbReference type="InterPro" id="IPR033599">
    <property type="entry name" value="TAF1B/Rrn7"/>
</dbReference>
<keyword evidence="15" id="KW-1133">Transmembrane helix</keyword>
<dbReference type="PANTHER" id="PTHR31576:SF2">
    <property type="entry name" value="TATA BOX-BINDING PROTEIN-ASSOCIATED FACTOR RNA POLYMERASE I SUBUNIT B"/>
    <property type="match status" value="1"/>
</dbReference>
<comment type="caution">
    <text evidence="17">The sequence shown here is derived from an EMBL/GenBank/DDBJ whole genome shotgun (WGS) entry which is preliminary data.</text>
</comment>
<dbReference type="PROSITE" id="PS50089">
    <property type="entry name" value="ZF_RING_2"/>
    <property type="match status" value="1"/>
</dbReference>
<evidence type="ECO:0000256" key="9">
    <source>
        <dbReference type="ARBA" id="ARBA00023015"/>
    </source>
</evidence>
<dbReference type="GO" id="GO:0008270">
    <property type="term" value="F:zinc ion binding"/>
    <property type="evidence" value="ECO:0007669"/>
    <property type="project" value="UniProtKB-KW"/>
</dbReference>
<keyword evidence="15" id="KW-0472">Membrane</keyword>
<dbReference type="Pfam" id="PF20644">
    <property type="entry name" value="Rrn7_cyclin_N"/>
    <property type="match status" value="1"/>
</dbReference>
<keyword evidence="8" id="KW-0862">Zinc</keyword>
<dbReference type="GO" id="GO:0051301">
    <property type="term" value="P:cell division"/>
    <property type="evidence" value="ECO:0007669"/>
    <property type="project" value="UniProtKB-KW"/>
</dbReference>
<keyword evidence="11" id="KW-0804">Transcription</keyword>
<evidence type="ECO:0000313" key="17">
    <source>
        <dbReference type="EMBL" id="GJN14118.1"/>
    </source>
</evidence>
<keyword evidence="6 13" id="KW-0863">Zinc-finger</keyword>
<feature type="transmembrane region" description="Helical" evidence="15">
    <location>
        <begin position="590"/>
        <end position="614"/>
    </location>
</feature>
<evidence type="ECO:0000256" key="12">
    <source>
        <dbReference type="ARBA" id="ARBA00023242"/>
    </source>
</evidence>
<evidence type="ECO:0000256" key="11">
    <source>
        <dbReference type="ARBA" id="ARBA00023163"/>
    </source>
</evidence>
<dbReference type="CDD" id="cd16448">
    <property type="entry name" value="RING-H2"/>
    <property type="match status" value="1"/>
</dbReference>
<evidence type="ECO:0000256" key="14">
    <source>
        <dbReference type="SAM" id="MobiDB-lite"/>
    </source>
</evidence>
<evidence type="ECO:0000256" key="3">
    <source>
        <dbReference type="ARBA" id="ARBA00013928"/>
    </source>
</evidence>
<keyword evidence="10" id="KW-0238">DNA-binding</keyword>
<reference evidence="17" key="1">
    <citation type="journal article" date="2018" name="DNA Res.">
        <title>Multiple hybrid de novo genome assembly of finger millet, an orphan allotetraploid crop.</title>
        <authorList>
            <person name="Hatakeyama M."/>
            <person name="Aluri S."/>
            <person name="Balachadran M.T."/>
            <person name="Sivarajan S.R."/>
            <person name="Patrignani A."/>
            <person name="Gruter S."/>
            <person name="Poveda L."/>
            <person name="Shimizu-Inatsugi R."/>
            <person name="Baeten J."/>
            <person name="Francoijs K.J."/>
            <person name="Nataraja K.N."/>
            <person name="Reddy Y.A.N."/>
            <person name="Phadnis S."/>
            <person name="Ravikumar R.L."/>
            <person name="Schlapbach R."/>
            <person name="Sreeman S.M."/>
            <person name="Shimizu K.K."/>
        </authorList>
    </citation>
    <scope>NUCLEOTIDE SEQUENCE</scope>
</reference>
<protein>
    <recommendedName>
        <fullName evidence="3">Anaphase-promoting complex subunit 11</fullName>
    </recommendedName>
</protein>
<dbReference type="SMART" id="SM00184">
    <property type="entry name" value="RING"/>
    <property type="match status" value="1"/>
</dbReference>
<dbReference type="Gene3D" id="3.30.40.10">
    <property type="entry name" value="Zinc/RING finger domain, C3HC4 (zinc finger)"/>
    <property type="match status" value="1"/>
</dbReference>
<evidence type="ECO:0000256" key="4">
    <source>
        <dbReference type="ARBA" id="ARBA00022618"/>
    </source>
</evidence>
<feature type="region of interest" description="Disordered" evidence="14">
    <location>
        <begin position="937"/>
        <end position="962"/>
    </location>
</feature>
<dbReference type="InterPro" id="IPR011016">
    <property type="entry name" value="Znf_RING-CH"/>
</dbReference>
<dbReference type="InterPro" id="IPR001841">
    <property type="entry name" value="Znf_RING"/>
</dbReference>
<dbReference type="AlphaFoldDB" id="A0AAV5DU99"/>
<feature type="compositionally biased region" description="Basic and acidic residues" evidence="14">
    <location>
        <begin position="943"/>
        <end position="962"/>
    </location>
</feature>
<evidence type="ECO:0000256" key="7">
    <source>
        <dbReference type="ARBA" id="ARBA00022776"/>
    </source>
</evidence>
<dbReference type="GO" id="GO:0031145">
    <property type="term" value="P:anaphase-promoting complex-dependent catabolic process"/>
    <property type="evidence" value="ECO:0007669"/>
    <property type="project" value="InterPro"/>
</dbReference>